<reference evidence="6 7" key="1">
    <citation type="submission" date="2016-11" db="EMBL/GenBank/DDBJ databases">
        <authorList>
            <person name="Jaros S."/>
            <person name="Januszkiewicz K."/>
            <person name="Wedrychowicz H."/>
        </authorList>
    </citation>
    <scope>NUCLEOTIDE SEQUENCE [LARGE SCALE GENOMIC DNA]</scope>
    <source>
        <strain evidence="6 7">DSM 17459</strain>
    </source>
</reference>
<dbReference type="Pfam" id="PF08352">
    <property type="entry name" value="oligo_HPY"/>
    <property type="match status" value="1"/>
</dbReference>
<dbReference type="GO" id="GO:0005524">
    <property type="term" value="F:ATP binding"/>
    <property type="evidence" value="ECO:0007669"/>
    <property type="project" value="UniProtKB-KW"/>
</dbReference>
<dbReference type="GO" id="GO:0016887">
    <property type="term" value="F:ATP hydrolysis activity"/>
    <property type="evidence" value="ECO:0007669"/>
    <property type="project" value="InterPro"/>
</dbReference>
<gene>
    <name evidence="6" type="ORF">SAMN02745158_02036</name>
</gene>
<dbReference type="FunFam" id="3.40.50.300:FF:000016">
    <property type="entry name" value="Oligopeptide ABC transporter ATP-binding component"/>
    <property type="match status" value="1"/>
</dbReference>
<dbReference type="InterPro" id="IPR003593">
    <property type="entry name" value="AAA+_ATPase"/>
</dbReference>
<dbReference type="InterPro" id="IPR017871">
    <property type="entry name" value="ABC_transporter-like_CS"/>
</dbReference>
<dbReference type="InterPro" id="IPR003439">
    <property type="entry name" value="ABC_transporter-like_ATP-bd"/>
</dbReference>
<dbReference type="Pfam" id="PF00005">
    <property type="entry name" value="ABC_tran"/>
    <property type="match status" value="1"/>
</dbReference>
<evidence type="ECO:0000256" key="2">
    <source>
        <dbReference type="ARBA" id="ARBA00022448"/>
    </source>
</evidence>
<dbReference type="PANTHER" id="PTHR43776">
    <property type="entry name" value="TRANSPORT ATP-BINDING PROTEIN"/>
    <property type="match status" value="1"/>
</dbReference>
<name>A0A1M4XN88_9CLOT</name>
<dbReference type="AlphaFoldDB" id="A0A1M4XN88"/>
<dbReference type="EMBL" id="FQVI01000009">
    <property type="protein sequence ID" value="SHE94733.1"/>
    <property type="molecule type" value="Genomic_DNA"/>
</dbReference>
<evidence type="ECO:0000256" key="4">
    <source>
        <dbReference type="ARBA" id="ARBA00022840"/>
    </source>
</evidence>
<keyword evidence="2" id="KW-0813">Transport</keyword>
<dbReference type="PROSITE" id="PS50893">
    <property type="entry name" value="ABC_TRANSPORTER_2"/>
    <property type="match status" value="1"/>
</dbReference>
<evidence type="ECO:0000256" key="3">
    <source>
        <dbReference type="ARBA" id="ARBA00022741"/>
    </source>
</evidence>
<comment type="similarity">
    <text evidence="1">Belongs to the ABC transporter superfamily.</text>
</comment>
<dbReference type="GO" id="GO:0015833">
    <property type="term" value="P:peptide transport"/>
    <property type="evidence" value="ECO:0007669"/>
    <property type="project" value="InterPro"/>
</dbReference>
<dbReference type="Gene3D" id="3.40.50.300">
    <property type="entry name" value="P-loop containing nucleotide triphosphate hydrolases"/>
    <property type="match status" value="1"/>
</dbReference>
<dbReference type="STRING" id="1122155.SAMN02745158_02036"/>
<evidence type="ECO:0000259" key="5">
    <source>
        <dbReference type="PROSITE" id="PS50893"/>
    </source>
</evidence>
<evidence type="ECO:0000256" key="1">
    <source>
        <dbReference type="ARBA" id="ARBA00005417"/>
    </source>
</evidence>
<dbReference type="InterPro" id="IPR013563">
    <property type="entry name" value="Oligopep_ABC_C"/>
</dbReference>
<dbReference type="SMART" id="SM00382">
    <property type="entry name" value="AAA"/>
    <property type="match status" value="1"/>
</dbReference>
<dbReference type="NCBIfam" id="TIGR01727">
    <property type="entry name" value="oligo_HPY"/>
    <property type="match status" value="1"/>
</dbReference>
<keyword evidence="7" id="KW-1185">Reference proteome</keyword>
<dbReference type="GO" id="GO:0055085">
    <property type="term" value="P:transmembrane transport"/>
    <property type="evidence" value="ECO:0007669"/>
    <property type="project" value="UniProtKB-ARBA"/>
</dbReference>
<dbReference type="RefSeq" id="WP_278320854.1">
    <property type="nucleotide sequence ID" value="NZ_FQVI01000009.1"/>
</dbReference>
<dbReference type="Proteomes" id="UP000184245">
    <property type="component" value="Unassembled WGS sequence"/>
</dbReference>
<proteinExistence type="inferred from homology"/>
<organism evidence="6 7">
    <name type="scientific">Lactonifactor longoviformis DSM 17459</name>
    <dbReference type="NCBI Taxonomy" id="1122155"/>
    <lineage>
        <taxon>Bacteria</taxon>
        <taxon>Bacillati</taxon>
        <taxon>Bacillota</taxon>
        <taxon>Clostridia</taxon>
        <taxon>Eubacteriales</taxon>
        <taxon>Clostridiaceae</taxon>
        <taxon>Lactonifactor</taxon>
    </lineage>
</organism>
<dbReference type="InterPro" id="IPR050319">
    <property type="entry name" value="ABC_transp_ATP-bind"/>
</dbReference>
<accession>A0A1M4XN88</accession>
<feature type="domain" description="ABC transporter" evidence="5">
    <location>
        <begin position="7"/>
        <end position="256"/>
    </location>
</feature>
<dbReference type="SUPFAM" id="SSF52540">
    <property type="entry name" value="P-loop containing nucleoside triphosphate hydrolases"/>
    <property type="match status" value="1"/>
</dbReference>
<keyword evidence="3" id="KW-0547">Nucleotide-binding</keyword>
<sequence length="330" mass="37081">MDREIILEISGLSKEFAVKGRMFPYKKEMLKAVQDVTLTLEKGETLGIVGESGCGKSTLGRLIMRLIEPTRGSVVLEGENLTELSSQKLRKHRKDFQMIFQDPYAAFDPRMSIKAILEEPLRTHGIPKEQWEERITRMLEMTGIPLDALKRYPHEFSGGQRQRISIARAILLNPKVIIADEPVSALDVSIQAQILNLLKDLQEKFQMTMLFISHNLASVQYVSHRVAVMYLGRIVEIAPSDALYERPLHPYTQALISAIPVPVPGAGIQRKRLTGEVPSPIHLPRGCAFRMRCPYGDEACAGKVPELTEAEPGHYVACDKYKSAEVIHEI</sequence>
<dbReference type="CDD" id="cd03257">
    <property type="entry name" value="ABC_NikE_OppD_transporters"/>
    <property type="match status" value="1"/>
</dbReference>
<keyword evidence="4 6" id="KW-0067">ATP-binding</keyword>
<dbReference type="InterPro" id="IPR027417">
    <property type="entry name" value="P-loop_NTPase"/>
</dbReference>
<dbReference type="PROSITE" id="PS00211">
    <property type="entry name" value="ABC_TRANSPORTER_1"/>
    <property type="match status" value="1"/>
</dbReference>
<evidence type="ECO:0000313" key="6">
    <source>
        <dbReference type="EMBL" id="SHE94733.1"/>
    </source>
</evidence>
<protein>
    <submittedName>
        <fullName evidence="6">Oligopeptide transport system ATP-binding protein</fullName>
    </submittedName>
</protein>
<evidence type="ECO:0000313" key="7">
    <source>
        <dbReference type="Proteomes" id="UP000184245"/>
    </source>
</evidence>